<dbReference type="PANTHER" id="PTHR47737">
    <property type="entry name" value="GLYCINE BETAINE/PROLINE BETAINE TRANSPORT SYSTEM PERMEASE PROTEIN PROW"/>
    <property type="match status" value="1"/>
</dbReference>
<keyword evidence="5 7" id="KW-1133">Transmembrane helix</keyword>
<feature type="transmembrane region" description="Helical" evidence="7">
    <location>
        <begin position="51"/>
        <end position="69"/>
    </location>
</feature>
<dbReference type="RefSeq" id="WP_236888466.1">
    <property type="nucleotide sequence ID" value="NZ_AP024488.1"/>
</dbReference>
<organism evidence="9 10">
    <name type="scientific">Desulfoluna limicola</name>
    <dbReference type="NCBI Taxonomy" id="2810562"/>
    <lineage>
        <taxon>Bacteria</taxon>
        <taxon>Pseudomonadati</taxon>
        <taxon>Thermodesulfobacteriota</taxon>
        <taxon>Desulfobacteria</taxon>
        <taxon>Desulfobacterales</taxon>
        <taxon>Desulfolunaceae</taxon>
        <taxon>Desulfoluna</taxon>
    </lineage>
</organism>
<dbReference type="Proteomes" id="UP001320148">
    <property type="component" value="Chromosome"/>
</dbReference>
<evidence type="ECO:0000256" key="7">
    <source>
        <dbReference type="RuleBase" id="RU363032"/>
    </source>
</evidence>
<evidence type="ECO:0000256" key="2">
    <source>
        <dbReference type="ARBA" id="ARBA00022448"/>
    </source>
</evidence>
<feature type="transmembrane region" description="Helical" evidence="7">
    <location>
        <begin position="223"/>
        <end position="246"/>
    </location>
</feature>
<gene>
    <name evidence="9" type="ORF">DSLASN_26690</name>
</gene>
<evidence type="ECO:0000256" key="6">
    <source>
        <dbReference type="ARBA" id="ARBA00023136"/>
    </source>
</evidence>
<comment type="similarity">
    <text evidence="7">Belongs to the binding-protein-dependent transport system permease family.</text>
</comment>
<evidence type="ECO:0000256" key="4">
    <source>
        <dbReference type="ARBA" id="ARBA00022692"/>
    </source>
</evidence>
<dbReference type="SUPFAM" id="SSF161098">
    <property type="entry name" value="MetI-like"/>
    <property type="match status" value="1"/>
</dbReference>
<dbReference type="PANTHER" id="PTHR47737:SF1">
    <property type="entry name" value="GLYCINE BETAINE_PROLINE BETAINE TRANSPORT SYSTEM PERMEASE PROTEIN PROW"/>
    <property type="match status" value="1"/>
</dbReference>
<evidence type="ECO:0000313" key="9">
    <source>
        <dbReference type="EMBL" id="BCS97037.1"/>
    </source>
</evidence>
<evidence type="ECO:0000256" key="5">
    <source>
        <dbReference type="ARBA" id="ARBA00022989"/>
    </source>
</evidence>
<feature type="transmembrane region" description="Helical" evidence="7">
    <location>
        <begin position="252"/>
        <end position="271"/>
    </location>
</feature>
<protein>
    <submittedName>
        <fullName evidence="9">Glycine/betaine ABC transporter permease</fullName>
    </submittedName>
</protein>
<keyword evidence="4 7" id="KW-0812">Transmembrane</keyword>
<keyword evidence="6 7" id="KW-0472">Membrane</keyword>
<proteinExistence type="inferred from homology"/>
<evidence type="ECO:0000259" key="8">
    <source>
        <dbReference type="PROSITE" id="PS50928"/>
    </source>
</evidence>
<keyword evidence="2 7" id="KW-0813">Transport</keyword>
<name>A0ABN6F6B6_9BACT</name>
<feature type="transmembrane region" description="Helical" evidence="7">
    <location>
        <begin position="99"/>
        <end position="122"/>
    </location>
</feature>
<reference evidence="9 10" key="1">
    <citation type="submission" date="2021-02" db="EMBL/GenBank/DDBJ databases">
        <title>Complete genome of Desulfoluna sp. strain ASN36.</title>
        <authorList>
            <person name="Takahashi A."/>
            <person name="Kojima H."/>
            <person name="Fukui M."/>
        </authorList>
    </citation>
    <scope>NUCLEOTIDE SEQUENCE [LARGE SCALE GENOMIC DNA]</scope>
    <source>
        <strain evidence="9 10">ASN36</strain>
    </source>
</reference>
<dbReference type="EMBL" id="AP024488">
    <property type="protein sequence ID" value="BCS97037.1"/>
    <property type="molecule type" value="Genomic_DNA"/>
</dbReference>
<keyword evidence="3" id="KW-1003">Cell membrane</keyword>
<evidence type="ECO:0000256" key="1">
    <source>
        <dbReference type="ARBA" id="ARBA00004651"/>
    </source>
</evidence>
<dbReference type="InterPro" id="IPR000515">
    <property type="entry name" value="MetI-like"/>
</dbReference>
<feature type="transmembrane region" description="Helical" evidence="7">
    <location>
        <begin position="143"/>
        <end position="168"/>
    </location>
</feature>
<dbReference type="Gene3D" id="1.10.3720.10">
    <property type="entry name" value="MetI-like"/>
    <property type="match status" value="1"/>
</dbReference>
<feature type="domain" description="ABC transmembrane type-1" evidence="8">
    <location>
        <begin position="96"/>
        <end position="275"/>
    </location>
</feature>
<dbReference type="PROSITE" id="PS50928">
    <property type="entry name" value="ABC_TM1"/>
    <property type="match status" value="1"/>
</dbReference>
<dbReference type="CDD" id="cd06261">
    <property type="entry name" value="TM_PBP2"/>
    <property type="match status" value="1"/>
</dbReference>
<evidence type="ECO:0000256" key="3">
    <source>
        <dbReference type="ARBA" id="ARBA00022475"/>
    </source>
</evidence>
<dbReference type="Pfam" id="PF00528">
    <property type="entry name" value="BPD_transp_1"/>
    <property type="match status" value="1"/>
</dbReference>
<evidence type="ECO:0000313" key="10">
    <source>
        <dbReference type="Proteomes" id="UP001320148"/>
    </source>
</evidence>
<comment type="subcellular location">
    <subcellularLocation>
        <location evidence="1 7">Cell membrane</location>
        <topology evidence="1 7">Multi-pass membrane protein</topology>
    </subcellularLocation>
</comment>
<feature type="transmembrane region" description="Helical" evidence="7">
    <location>
        <begin position="76"/>
        <end position="93"/>
    </location>
</feature>
<dbReference type="InterPro" id="IPR035906">
    <property type="entry name" value="MetI-like_sf"/>
</dbReference>
<sequence>MSLDFFQFEDRLIPLDDWIQAFVDWLVLNYRDQFQMLKWPVDATLTSFDGLLNWLHPLVVILLFCVLAWRVSSWRLSLFSGATLLLIGLLGLWEDTMTTLAMVLCSVVFCGLVGIPLGIVSGRSDRFERFLRPFLDAMQTTPAFVYLVPVVMLFSIGTVAGVLATIVFAMPPIIRLTSLGIRQVQPELVEAAVAFGATPWQVLRRVQLPLARTTILAGLNQTIMMSLSMVVIAALIGAGGLGLPVFQGLNTLDIGLAAIGGVAIVLMAMVLDRITQAMGDTDVPNN</sequence>
<keyword evidence="10" id="KW-1185">Reference proteome</keyword>
<accession>A0ABN6F6B6</accession>